<evidence type="ECO:0000313" key="24">
    <source>
        <dbReference type="Proteomes" id="UP001055580"/>
    </source>
</evidence>
<dbReference type="Proteomes" id="UP001055580">
    <property type="component" value="Chromosome"/>
</dbReference>
<comment type="subcellular location">
    <subcellularLocation>
        <location evidence="1">Endoplasmic reticulum</location>
    </subcellularLocation>
    <subcellularLocation>
        <location evidence="3">Golgi apparatus</location>
    </subcellularLocation>
    <subcellularLocation>
        <location evidence="2">Lysosome</location>
    </subcellularLocation>
    <subcellularLocation>
        <location evidence="4">Secreted</location>
    </subcellularLocation>
</comment>
<evidence type="ECO:0000256" key="16">
    <source>
        <dbReference type="ARBA" id="ARBA00023145"/>
    </source>
</evidence>
<sequence>MTKSPLLAAIAALALPLSAHAQTMDPAALRDAALSDDYAWDITEGLTTEIGPRLAGTEAEARARAWAVTKLTALGFKNVRIEPYQMPVWVRGEETAEVVSPFPQKLAVTALGNSGATPSKGLVGEIVYFPSLEALQAAPDGSLRGKIAFVSHAMHATQDGSSYGYYGAVRRTGPAIAAKKGAAAMLIRSVGTDYHRNPHAGGTNFPDGTAAIPAAALSLPDAEQLERILKRGKPVRLKLLITARQTGMKQSGNVIGEVPGSDPAAGIVVVGGHLDSWDLGTGAIDDASGVAITAAAAKRIMNAGTPRRTIRVVWFGAEEVGVFGGRAYGEAHKGDNHVLAAESDFGADRIWKFAVNLPDSAKAVGDRLATALFPLGISRGSEKAGDGADVGPLFKQGVAAVDLSQSGLRYFDLHHTPDDTLDKIDPAQLRQNVAAWTAMLAIVANAPEVIGRVTPAR</sequence>
<evidence type="ECO:0000313" key="23">
    <source>
        <dbReference type="EMBL" id="URW76654.1"/>
    </source>
</evidence>
<evidence type="ECO:0000256" key="7">
    <source>
        <dbReference type="ARBA" id="ARBA00022645"/>
    </source>
</evidence>
<feature type="chain" id="PRO_5045778912" description="Carboxypeptidase Q" evidence="21">
    <location>
        <begin position="22"/>
        <end position="457"/>
    </location>
</feature>
<keyword evidence="11" id="KW-0378">Hydrolase</keyword>
<dbReference type="Gene3D" id="3.50.30.30">
    <property type="match status" value="1"/>
</dbReference>
<evidence type="ECO:0000256" key="11">
    <source>
        <dbReference type="ARBA" id="ARBA00022801"/>
    </source>
</evidence>
<evidence type="ECO:0000256" key="13">
    <source>
        <dbReference type="ARBA" id="ARBA00022833"/>
    </source>
</evidence>
<evidence type="ECO:0000256" key="14">
    <source>
        <dbReference type="ARBA" id="ARBA00023034"/>
    </source>
</evidence>
<organism evidence="23 24">
    <name type="scientific">Sphingomonas donggukensis</name>
    <dbReference type="NCBI Taxonomy" id="2949093"/>
    <lineage>
        <taxon>Bacteria</taxon>
        <taxon>Pseudomonadati</taxon>
        <taxon>Pseudomonadota</taxon>
        <taxon>Alphaproteobacteria</taxon>
        <taxon>Sphingomonadales</taxon>
        <taxon>Sphingomonadaceae</taxon>
        <taxon>Sphingomonas</taxon>
    </lineage>
</organism>
<keyword evidence="7" id="KW-0121">Carboxypeptidase</keyword>
<keyword evidence="6" id="KW-0964">Secreted</keyword>
<keyword evidence="16" id="KW-0865">Zymogen</keyword>
<evidence type="ECO:0000256" key="17">
    <source>
        <dbReference type="ARBA" id="ARBA00023180"/>
    </source>
</evidence>
<evidence type="ECO:0000256" key="9">
    <source>
        <dbReference type="ARBA" id="ARBA00022723"/>
    </source>
</evidence>
<evidence type="ECO:0000256" key="21">
    <source>
        <dbReference type="SAM" id="SignalP"/>
    </source>
</evidence>
<evidence type="ECO:0000256" key="1">
    <source>
        <dbReference type="ARBA" id="ARBA00004240"/>
    </source>
</evidence>
<evidence type="ECO:0000259" key="22">
    <source>
        <dbReference type="Pfam" id="PF04389"/>
    </source>
</evidence>
<dbReference type="EMBL" id="CP098401">
    <property type="protein sequence ID" value="URW76654.1"/>
    <property type="molecule type" value="Genomic_DNA"/>
</dbReference>
<dbReference type="Pfam" id="PF04389">
    <property type="entry name" value="Peptidase_M28"/>
    <property type="match status" value="1"/>
</dbReference>
<evidence type="ECO:0000256" key="15">
    <source>
        <dbReference type="ARBA" id="ARBA00023049"/>
    </source>
</evidence>
<evidence type="ECO:0000256" key="5">
    <source>
        <dbReference type="ARBA" id="ARBA00014116"/>
    </source>
</evidence>
<protein>
    <recommendedName>
        <fullName evidence="5">Carboxypeptidase Q</fullName>
    </recommendedName>
    <alternativeName>
        <fullName evidence="20">Plasma glutamate carboxypeptidase</fullName>
    </alternativeName>
</protein>
<keyword evidence="18" id="KW-0458">Lysosome</keyword>
<dbReference type="Gene3D" id="3.40.630.10">
    <property type="entry name" value="Zn peptidases"/>
    <property type="match status" value="1"/>
</dbReference>
<evidence type="ECO:0000256" key="10">
    <source>
        <dbReference type="ARBA" id="ARBA00022729"/>
    </source>
</evidence>
<keyword evidence="12" id="KW-0256">Endoplasmic reticulum</keyword>
<keyword evidence="10 21" id="KW-0732">Signal</keyword>
<dbReference type="SUPFAM" id="SSF53187">
    <property type="entry name" value="Zn-dependent exopeptidases"/>
    <property type="match status" value="1"/>
</dbReference>
<dbReference type="PANTHER" id="PTHR12053:SF3">
    <property type="entry name" value="CARBOXYPEPTIDASE Q"/>
    <property type="match status" value="1"/>
</dbReference>
<keyword evidence="15" id="KW-0482">Metalloprotease</keyword>
<evidence type="ECO:0000256" key="12">
    <source>
        <dbReference type="ARBA" id="ARBA00022824"/>
    </source>
</evidence>
<evidence type="ECO:0000256" key="6">
    <source>
        <dbReference type="ARBA" id="ARBA00022525"/>
    </source>
</evidence>
<proteinExistence type="predicted"/>
<feature type="domain" description="Peptidase M28" evidence="22">
    <location>
        <begin position="253"/>
        <end position="436"/>
    </location>
</feature>
<accession>A0ABY4TZV1</accession>
<keyword evidence="24" id="KW-1185">Reference proteome</keyword>
<evidence type="ECO:0000256" key="4">
    <source>
        <dbReference type="ARBA" id="ARBA00004613"/>
    </source>
</evidence>
<evidence type="ECO:0000256" key="18">
    <source>
        <dbReference type="ARBA" id="ARBA00023228"/>
    </source>
</evidence>
<keyword evidence="17" id="KW-0325">Glycoprotein</keyword>
<gene>
    <name evidence="23" type="ORF">M9980_05440</name>
</gene>
<keyword evidence="14" id="KW-0333">Golgi apparatus</keyword>
<evidence type="ECO:0000256" key="3">
    <source>
        <dbReference type="ARBA" id="ARBA00004555"/>
    </source>
</evidence>
<evidence type="ECO:0000256" key="20">
    <source>
        <dbReference type="ARBA" id="ARBA00033328"/>
    </source>
</evidence>
<comment type="subunit">
    <text evidence="19">Homodimer. The monomeric form is inactive while the homodimer is active.</text>
</comment>
<dbReference type="InterPro" id="IPR007484">
    <property type="entry name" value="Peptidase_M28"/>
</dbReference>
<dbReference type="PANTHER" id="PTHR12053">
    <property type="entry name" value="PROTEASE FAMILY M28 PLASMA GLUTAMATE CARBOXYPEPTIDASE-RELATED"/>
    <property type="match status" value="1"/>
</dbReference>
<dbReference type="RefSeq" id="WP_250754253.1">
    <property type="nucleotide sequence ID" value="NZ_CP098401.1"/>
</dbReference>
<evidence type="ECO:0000256" key="8">
    <source>
        <dbReference type="ARBA" id="ARBA00022670"/>
    </source>
</evidence>
<evidence type="ECO:0000256" key="2">
    <source>
        <dbReference type="ARBA" id="ARBA00004371"/>
    </source>
</evidence>
<name>A0ABY4TZV1_9SPHN</name>
<reference evidence="23" key="1">
    <citation type="submission" date="2022-05" db="EMBL/GenBank/DDBJ databases">
        <title>Sphingomonas sp. strain RMG20 Genome sequencing and assembly.</title>
        <authorList>
            <person name="Kim I."/>
        </authorList>
    </citation>
    <scope>NUCLEOTIDE SEQUENCE</scope>
    <source>
        <strain evidence="23">RMG20</strain>
    </source>
</reference>
<keyword evidence="13" id="KW-0862">Zinc</keyword>
<feature type="signal peptide" evidence="21">
    <location>
        <begin position="1"/>
        <end position="21"/>
    </location>
</feature>
<keyword evidence="9" id="KW-0479">Metal-binding</keyword>
<dbReference type="InterPro" id="IPR039866">
    <property type="entry name" value="CPQ"/>
</dbReference>
<keyword evidence="8" id="KW-0645">Protease</keyword>
<evidence type="ECO:0000256" key="19">
    <source>
        <dbReference type="ARBA" id="ARBA00025833"/>
    </source>
</evidence>